<dbReference type="PANTHER" id="PTHR35205">
    <property type="entry name" value="NB-ARC AND TPR DOMAIN PROTEIN"/>
    <property type="match status" value="1"/>
</dbReference>
<accession>A0AA43QQV5</accession>
<name>A0AA43QQV5_9LECA</name>
<dbReference type="AlphaFoldDB" id="A0AA43QQV5"/>
<sequence>MSPLSAVGLAAAVVQFVELGTKVASRLNEFRRSTGEVPQSLRSVADQIPLLVQSLKRTQAHQIQDKDVKTSLKAVVDGCHAQVRALQEILDKTLPSKNDSTWGKGKKALSSLNKDGDLQRINSKLAEYIRTLTYFHTTAIPDMSKLQIQPTDMIQVGDRTRPKFLVKFDKDPFFIGRDNVLQDIFTRFESGQHRIAIHGMAGDIAQVLSLVAPNSPNVNILASVRDWFNETTTPWLAIFDNADDIDTLFAPTSGIDGGDSQTPRLSDYFPRANAGSVIFTTRDQRVADMLRNAATTIQLPTFELPVAQAFLQSRLRSISSQDAQEELVQALDCLPLAISQAAAFISQNAISPRDYLELLRSDDAEMKELLATESYDLSRDPEIKNSIIQTWMLSFARIQEQNFKAADILSLMAVLDRQSVPIDLLRKEGDSKIQFMTAIGTLKAFSLITEESHSSTYSMHRVVYVATQSWLKTRGTLVNVQREALELVSKEANLDLIQYAWEPHDNLLPHARLAATYETAEEASPSRAKLLSALASHDFTRGDLEVAHTAAVEAIEIYRSTGESQSIAFLESGSVLASILVDRKE</sequence>
<reference evidence="2" key="1">
    <citation type="journal article" date="2023" name="Genome Biol. Evol.">
        <title>First Whole Genome Sequence and Flow Cytometry Genome Size Data for the Lichen-Forming Fungus Ramalina farinacea (Ascomycota).</title>
        <authorList>
            <person name="Llewellyn T."/>
            <person name="Mian S."/>
            <person name="Hill R."/>
            <person name="Leitch I.J."/>
            <person name="Gaya E."/>
        </authorList>
    </citation>
    <scope>NUCLEOTIDE SEQUENCE</scope>
    <source>
        <strain evidence="2">LIQ254RAFAR</strain>
    </source>
</reference>
<dbReference type="InterPro" id="IPR027417">
    <property type="entry name" value="P-loop_NTPase"/>
</dbReference>
<comment type="caution">
    <text evidence="2">The sequence shown here is derived from an EMBL/GenBank/DDBJ whole genome shotgun (WGS) entry which is preliminary data.</text>
</comment>
<dbReference type="Gene3D" id="3.40.50.300">
    <property type="entry name" value="P-loop containing nucleotide triphosphate hydrolases"/>
    <property type="match status" value="1"/>
</dbReference>
<keyword evidence="3" id="KW-1185">Reference proteome</keyword>
<evidence type="ECO:0000313" key="3">
    <source>
        <dbReference type="Proteomes" id="UP001161017"/>
    </source>
</evidence>
<dbReference type="Proteomes" id="UP001161017">
    <property type="component" value="Unassembled WGS sequence"/>
</dbReference>
<evidence type="ECO:0000313" key="2">
    <source>
        <dbReference type="EMBL" id="MDI1490477.1"/>
    </source>
</evidence>
<protein>
    <recommendedName>
        <fullName evidence="1">NACHT-NTPase and P-loop NTPases N-terminal domain-containing protein</fullName>
    </recommendedName>
</protein>
<dbReference type="SUPFAM" id="SSF52540">
    <property type="entry name" value="P-loop containing nucleoside triphosphate hydrolases"/>
    <property type="match status" value="1"/>
</dbReference>
<evidence type="ECO:0000259" key="1">
    <source>
        <dbReference type="Pfam" id="PF17107"/>
    </source>
</evidence>
<dbReference type="InterPro" id="IPR031352">
    <property type="entry name" value="SesA"/>
</dbReference>
<dbReference type="EMBL" id="JAPUFD010000012">
    <property type="protein sequence ID" value="MDI1490477.1"/>
    <property type="molecule type" value="Genomic_DNA"/>
</dbReference>
<dbReference type="Pfam" id="PF17107">
    <property type="entry name" value="SesA"/>
    <property type="match status" value="1"/>
</dbReference>
<proteinExistence type="predicted"/>
<feature type="domain" description="NACHT-NTPase and P-loop NTPases N-terminal" evidence="1">
    <location>
        <begin position="11"/>
        <end position="132"/>
    </location>
</feature>
<organism evidence="2 3">
    <name type="scientific">Ramalina farinacea</name>
    <dbReference type="NCBI Taxonomy" id="258253"/>
    <lineage>
        <taxon>Eukaryota</taxon>
        <taxon>Fungi</taxon>
        <taxon>Dikarya</taxon>
        <taxon>Ascomycota</taxon>
        <taxon>Pezizomycotina</taxon>
        <taxon>Lecanoromycetes</taxon>
        <taxon>OSLEUM clade</taxon>
        <taxon>Lecanoromycetidae</taxon>
        <taxon>Lecanorales</taxon>
        <taxon>Lecanorineae</taxon>
        <taxon>Ramalinaceae</taxon>
        <taxon>Ramalina</taxon>
    </lineage>
</organism>
<dbReference type="PANTHER" id="PTHR35205:SF1">
    <property type="entry name" value="ZU5 DOMAIN-CONTAINING PROTEIN"/>
    <property type="match status" value="1"/>
</dbReference>
<gene>
    <name evidence="2" type="ORF">OHK93_001680</name>
</gene>